<feature type="transmembrane region" description="Helical" evidence="1">
    <location>
        <begin position="976"/>
        <end position="994"/>
    </location>
</feature>
<dbReference type="Gene3D" id="3.30.70.1430">
    <property type="entry name" value="Multidrug efflux transporter AcrB pore domain"/>
    <property type="match status" value="2"/>
</dbReference>
<feature type="transmembrane region" description="Helical" evidence="1">
    <location>
        <begin position="1053"/>
        <end position="1079"/>
    </location>
</feature>
<feature type="transmembrane region" description="Helical" evidence="1">
    <location>
        <begin position="1024"/>
        <end position="1041"/>
    </location>
</feature>
<proteinExistence type="predicted"/>
<keyword evidence="3" id="KW-1185">Reference proteome</keyword>
<feature type="transmembrane region" description="Helical" evidence="1">
    <location>
        <begin position="12"/>
        <end position="31"/>
    </location>
</feature>
<feature type="transmembrane region" description="Helical" evidence="1">
    <location>
        <begin position="386"/>
        <end position="410"/>
    </location>
</feature>
<evidence type="ECO:0000313" key="2">
    <source>
        <dbReference type="EMBL" id="ADV61219.1"/>
    </source>
</evidence>
<feature type="transmembrane region" description="Helical" evidence="1">
    <location>
        <begin position="333"/>
        <end position="352"/>
    </location>
</feature>
<dbReference type="FunCoup" id="E8R0N4">
    <property type="interactions" value="229"/>
</dbReference>
<accession>E8R0N4</accession>
<dbReference type="OrthoDB" id="220575at2"/>
<sequence length="1126" mass="122739">MQKLAEICVKRPIFALMLMMTLVVSGSAAYLELGVDRFPKLDLPTIAVVTNYPGATPEEVETEVSRIIEDAVARVSGIDELRSISWDGSSFVLITFNLDVDINVGSQDVRDAVNSVLNRLPPTIDPPIIRKSDTESSPIITLAVSGQRDPQELYVLADRAVKQILESARGVAEARIAGASERAVRVEIEASRLAAHGLSITQVRDAIARQNLELPGGRVETGVKELGLRTLGRLEAAREFDDLVVSSGRGAPVRIRDLGRVIDGTKQVRTLCRLDGVPAVVVEIQRQSGANTMEVIHAVKERLERCRELLPRDVTLNIIQDQSRYIEASLHEVSNHLIIGSIMASLVVLVFMKSWRSTIIAAVAIPTSIIATFAAMKALGFTLNNVTMLALVLMVGVVIDDAIVVLENIFHCIEEKGMDPFTAAIEGTREIGLAVLATTLSLVVVFLPVSFLNSVTGRMMYEFGVTATVAILVSMLVSFSLTPMMCSRMLKPTRQAIAGAPGALEQPHSRRGFYHVIEVGYERCLAWSMRWRGLVLLLCAATLVSILPLYNMVKQDYVPTNVDEGEFEVGFRTPEGISVEAMDKTLTIVENEVRSIPGVVQVLSTVGTRGAGSVNWGNLYVRLEPIEERTFSFKRLLYGLLKGDPGEAFRGNYTQRDVMTAVRERLRQYPDLQASTRNQTSLRQGAPVDLDFNLVGPNIEELIHYSELLKAKAETLPGLVDVSTTLQIEKPELLARIDRERAAALGVEVGEIAETLRIAVGGDERVSRYRDAQLDDVYDVELRLIGIDRASPEAISQLYVRAASPPRLSESEIKGMIPVSNTAATGTFGLGTTMGGPRTTSMESAGLTRLDNLVSFLPHLSATRIDRIDRMRSVGIRANIAPGYALGDQIALINQQVATLDLPPGFATSVRGRGRELEKTFGDLQWTIVLSFLFMYIILAAQFEHLLHPVTILTTLPLAIPFGLISLELGGETLNLYSALGVLVLFGVVKKAAILQVDHTNQLRAKGMERLPAIMKANRDRLRPILMTTVAFVAGMVPLLVGTGPGAEERRSIAVLAFGGQSLSLLLTLVAAPVIYSYLDDLGRLLRPRWVQQVQNETQENGEQPATLPEPIAAVAAVSAAQASRG</sequence>
<reference evidence="2 3" key="2">
    <citation type="journal article" date="2011" name="Stand. Genomic Sci.">
        <title>Complete genome sequence of Isosphaera pallida type strain (IS1B).</title>
        <authorList>
            <consortium name="US DOE Joint Genome Institute (JGI-PGF)"/>
            <person name="Goker M."/>
            <person name="Cleland D."/>
            <person name="Saunders E."/>
            <person name="Lapidus A."/>
            <person name="Nolan M."/>
            <person name="Lucas S."/>
            <person name="Hammon N."/>
            <person name="Deshpande S."/>
            <person name="Cheng J.F."/>
            <person name="Tapia R."/>
            <person name="Han C."/>
            <person name="Goodwin L."/>
            <person name="Pitluck S."/>
            <person name="Liolios K."/>
            <person name="Pagani I."/>
            <person name="Ivanova N."/>
            <person name="Mavromatis K."/>
            <person name="Pati A."/>
            <person name="Chen A."/>
            <person name="Palaniappan K."/>
            <person name="Land M."/>
            <person name="Hauser L."/>
            <person name="Chang Y.J."/>
            <person name="Jeffries C.D."/>
            <person name="Detter J.C."/>
            <person name="Beck B."/>
            <person name="Woyke T."/>
            <person name="Bristow J."/>
            <person name="Eisen J.A."/>
            <person name="Markowitz V."/>
            <person name="Hugenholtz P."/>
            <person name="Kyrpides N.C."/>
            <person name="Klenk H.P."/>
        </authorList>
    </citation>
    <scope>NUCLEOTIDE SEQUENCE [LARGE SCALE GENOMIC DNA]</scope>
    <source>
        <strain evidence="3">ATCC 43644 / DSM 9630 / IS1B</strain>
    </source>
</reference>
<dbReference type="Gene3D" id="3.30.70.1440">
    <property type="entry name" value="Multidrug efflux transporter AcrB pore domain"/>
    <property type="match status" value="2"/>
</dbReference>
<feature type="transmembrane region" description="Helical" evidence="1">
    <location>
        <begin position="924"/>
        <end position="943"/>
    </location>
</feature>
<organism evidence="2 3">
    <name type="scientific">Isosphaera pallida (strain ATCC 43644 / DSM 9630 / IS1B)</name>
    <dbReference type="NCBI Taxonomy" id="575540"/>
    <lineage>
        <taxon>Bacteria</taxon>
        <taxon>Pseudomonadati</taxon>
        <taxon>Planctomycetota</taxon>
        <taxon>Planctomycetia</taxon>
        <taxon>Isosphaerales</taxon>
        <taxon>Isosphaeraceae</taxon>
        <taxon>Isosphaera</taxon>
    </lineage>
</organism>
<dbReference type="EMBL" id="CP002353">
    <property type="protein sequence ID" value="ADV61219.1"/>
    <property type="molecule type" value="Genomic_DNA"/>
</dbReference>
<dbReference type="STRING" id="575540.Isop_0627"/>
<name>E8R0N4_ISOPI</name>
<dbReference type="SUPFAM" id="SSF82866">
    <property type="entry name" value="Multidrug efflux transporter AcrB transmembrane domain"/>
    <property type="match status" value="2"/>
</dbReference>
<dbReference type="InterPro" id="IPR001036">
    <property type="entry name" value="Acrflvin-R"/>
</dbReference>
<reference key="1">
    <citation type="submission" date="2010-11" db="EMBL/GenBank/DDBJ databases">
        <title>The complete sequence of chromosome of Isophaera pallida ATCC 43644.</title>
        <authorList>
            <consortium name="US DOE Joint Genome Institute (JGI-PGF)"/>
            <person name="Lucas S."/>
            <person name="Copeland A."/>
            <person name="Lapidus A."/>
            <person name="Bruce D."/>
            <person name="Goodwin L."/>
            <person name="Pitluck S."/>
            <person name="Kyrpides N."/>
            <person name="Mavromatis K."/>
            <person name="Pagani I."/>
            <person name="Ivanova N."/>
            <person name="Saunders E."/>
            <person name="Brettin T."/>
            <person name="Detter J.C."/>
            <person name="Han C."/>
            <person name="Tapia R."/>
            <person name="Land M."/>
            <person name="Hauser L."/>
            <person name="Markowitz V."/>
            <person name="Cheng J.-F."/>
            <person name="Hugenholtz P."/>
            <person name="Woyke T."/>
            <person name="Wu D."/>
            <person name="Eisen J.A."/>
        </authorList>
    </citation>
    <scope>NUCLEOTIDE SEQUENCE</scope>
    <source>
        <strain>ATCC 43644</strain>
    </source>
</reference>
<feature type="transmembrane region" description="Helical" evidence="1">
    <location>
        <begin position="463"/>
        <end position="481"/>
    </location>
</feature>
<keyword evidence="1" id="KW-1133">Transmembrane helix</keyword>
<evidence type="ECO:0000256" key="1">
    <source>
        <dbReference type="SAM" id="Phobius"/>
    </source>
</evidence>
<feature type="transmembrane region" description="Helical" evidence="1">
    <location>
        <begin position="533"/>
        <end position="553"/>
    </location>
</feature>
<feature type="transmembrane region" description="Helical" evidence="1">
    <location>
        <begin position="950"/>
        <end position="970"/>
    </location>
</feature>
<dbReference type="InterPro" id="IPR027463">
    <property type="entry name" value="AcrB_DN_DC_subdom"/>
</dbReference>
<dbReference type="SUPFAM" id="SSF82693">
    <property type="entry name" value="Multidrug efflux transporter AcrB pore domain, PN1, PN2, PC1 and PC2 subdomains"/>
    <property type="match status" value="3"/>
</dbReference>
<dbReference type="Pfam" id="PF00873">
    <property type="entry name" value="ACR_tran"/>
    <property type="match status" value="1"/>
</dbReference>
<dbReference type="Gene3D" id="3.30.2090.10">
    <property type="entry name" value="Multidrug efflux transporter AcrB TolC docking domain, DN and DC subdomains"/>
    <property type="match status" value="3"/>
</dbReference>
<evidence type="ECO:0000313" key="3">
    <source>
        <dbReference type="Proteomes" id="UP000008631"/>
    </source>
</evidence>
<dbReference type="GO" id="GO:0005886">
    <property type="term" value="C:plasma membrane"/>
    <property type="evidence" value="ECO:0007669"/>
    <property type="project" value="TreeGrafter"/>
</dbReference>
<keyword evidence="1" id="KW-0472">Membrane</keyword>
<dbReference type="eggNOG" id="COG0841">
    <property type="taxonomic scope" value="Bacteria"/>
</dbReference>
<protein>
    <submittedName>
        <fullName evidence="2">Acriflavin resistance protein</fullName>
    </submittedName>
</protein>
<dbReference type="HOGENOM" id="CLU_002755_1_2_0"/>
<keyword evidence="1" id="KW-0812">Transmembrane</keyword>
<dbReference type="GO" id="GO:0042910">
    <property type="term" value="F:xenobiotic transmembrane transporter activity"/>
    <property type="evidence" value="ECO:0007669"/>
    <property type="project" value="TreeGrafter"/>
</dbReference>
<dbReference type="RefSeq" id="WP_013563508.1">
    <property type="nucleotide sequence ID" value="NC_014962.1"/>
</dbReference>
<dbReference type="Gene3D" id="1.20.1640.10">
    <property type="entry name" value="Multidrug efflux transporter AcrB transmembrane domain"/>
    <property type="match status" value="3"/>
</dbReference>
<dbReference type="PANTHER" id="PTHR32063:SF0">
    <property type="entry name" value="SWARMING MOTILITY PROTEIN SWRC"/>
    <property type="match status" value="1"/>
</dbReference>
<gene>
    <name evidence="2" type="ordered locus">Isop_0627</name>
</gene>
<dbReference type="PRINTS" id="PR00702">
    <property type="entry name" value="ACRIFLAVINRP"/>
</dbReference>
<dbReference type="SUPFAM" id="SSF82714">
    <property type="entry name" value="Multidrug efflux transporter AcrB TolC docking domain, DN and DC subdomains"/>
    <property type="match status" value="2"/>
</dbReference>
<dbReference type="PANTHER" id="PTHR32063">
    <property type="match status" value="1"/>
</dbReference>
<dbReference type="KEGG" id="ipa:Isop_0627"/>
<dbReference type="AlphaFoldDB" id="E8R0N4"/>
<dbReference type="InParanoid" id="E8R0N4"/>
<feature type="transmembrane region" description="Helical" evidence="1">
    <location>
        <begin position="431"/>
        <end position="451"/>
    </location>
</feature>
<feature type="transmembrane region" description="Helical" evidence="1">
    <location>
        <begin position="359"/>
        <end position="380"/>
    </location>
</feature>
<dbReference type="Proteomes" id="UP000008631">
    <property type="component" value="Chromosome"/>
</dbReference>
<dbReference type="Gene3D" id="3.30.70.1320">
    <property type="entry name" value="Multidrug efflux transporter AcrB pore domain like"/>
    <property type="match status" value="1"/>
</dbReference>